<dbReference type="AlphaFoldDB" id="A0A9Q3EMY8"/>
<accession>A0A9Q3EMY8</accession>
<name>A0A9Q3EMY8_9BASI</name>
<dbReference type="Proteomes" id="UP000765509">
    <property type="component" value="Unassembled WGS sequence"/>
</dbReference>
<sequence length="180" mass="19648">MSNKVRNAIGQCGAGCILDIHEDSFRGFLAPHFSVLWRTAHRPRAVAKTRNLAEQAAGSFRSLSWVAGAQLPPIGAVPPPPTLSISVSCFESIQRIVFAIGAFPWRQRPCWFLLRIPISILWTSSSASVPSSVQVKQPSRRSAITISGRTVHGPPPCPLMRPEGLPRSAHSDFQVLVLSY</sequence>
<protein>
    <submittedName>
        <fullName evidence="1">Uncharacterized protein</fullName>
    </submittedName>
</protein>
<gene>
    <name evidence="1" type="ORF">O181_064418</name>
</gene>
<reference evidence="1" key="1">
    <citation type="submission" date="2021-03" db="EMBL/GenBank/DDBJ databases">
        <title>Draft genome sequence of rust myrtle Austropuccinia psidii MF-1, a brazilian biotype.</title>
        <authorList>
            <person name="Quecine M.C."/>
            <person name="Pachon D.M.R."/>
            <person name="Bonatelli M.L."/>
            <person name="Correr F.H."/>
            <person name="Franceschini L.M."/>
            <person name="Leite T.F."/>
            <person name="Margarido G.R.A."/>
            <person name="Almeida C.A."/>
            <person name="Ferrarezi J.A."/>
            <person name="Labate C.A."/>
        </authorList>
    </citation>
    <scope>NUCLEOTIDE SEQUENCE</scope>
    <source>
        <strain evidence="1">MF-1</strain>
    </source>
</reference>
<comment type="caution">
    <text evidence="1">The sequence shown here is derived from an EMBL/GenBank/DDBJ whole genome shotgun (WGS) entry which is preliminary data.</text>
</comment>
<evidence type="ECO:0000313" key="2">
    <source>
        <dbReference type="Proteomes" id="UP000765509"/>
    </source>
</evidence>
<proteinExistence type="predicted"/>
<organism evidence="1 2">
    <name type="scientific">Austropuccinia psidii MF-1</name>
    <dbReference type="NCBI Taxonomy" id="1389203"/>
    <lineage>
        <taxon>Eukaryota</taxon>
        <taxon>Fungi</taxon>
        <taxon>Dikarya</taxon>
        <taxon>Basidiomycota</taxon>
        <taxon>Pucciniomycotina</taxon>
        <taxon>Pucciniomycetes</taxon>
        <taxon>Pucciniales</taxon>
        <taxon>Sphaerophragmiaceae</taxon>
        <taxon>Austropuccinia</taxon>
    </lineage>
</organism>
<evidence type="ECO:0000313" key="1">
    <source>
        <dbReference type="EMBL" id="MBW0524703.1"/>
    </source>
</evidence>
<dbReference type="EMBL" id="AVOT02031234">
    <property type="protein sequence ID" value="MBW0524703.1"/>
    <property type="molecule type" value="Genomic_DNA"/>
</dbReference>
<keyword evidence="2" id="KW-1185">Reference proteome</keyword>